<evidence type="ECO:0000313" key="8">
    <source>
        <dbReference type="Proteomes" id="UP000006911"/>
    </source>
</evidence>
<proteinExistence type="inferred from homology"/>
<evidence type="ECO:0000256" key="5">
    <source>
        <dbReference type="ARBA" id="ARBA00023033"/>
    </source>
</evidence>
<dbReference type="SUPFAM" id="SSF51905">
    <property type="entry name" value="FAD/NAD(P)-binding domain"/>
    <property type="match status" value="1"/>
</dbReference>
<dbReference type="KEGG" id="tml:GSTUM_00007846001"/>
<dbReference type="InterPro" id="IPR036188">
    <property type="entry name" value="FAD/NAD-bd_sf"/>
</dbReference>
<keyword evidence="5" id="KW-0503">Monooxygenase</keyword>
<protein>
    <submittedName>
        <fullName evidence="7">(Perigord truffle) hypothetical protein</fullName>
    </submittedName>
</protein>
<dbReference type="GeneID" id="9183598"/>
<dbReference type="SUPFAM" id="SSF54373">
    <property type="entry name" value="FAD-linked reductases, C-terminal domain"/>
    <property type="match status" value="1"/>
</dbReference>
<dbReference type="EMBL" id="FN430318">
    <property type="protein sequence ID" value="CAZ83953.1"/>
    <property type="molecule type" value="Genomic_DNA"/>
</dbReference>
<accession>D5GHG0</accession>
<dbReference type="GO" id="GO:0004497">
    <property type="term" value="F:monooxygenase activity"/>
    <property type="evidence" value="ECO:0007669"/>
    <property type="project" value="UniProtKB-KW"/>
</dbReference>
<dbReference type="STRING" id="656061.D5GHG0"/>
<dbReference type="Gene3D" id="3.50.50.60">
    <property type="entry name" value="FAD/NAD(P)-binding domain"/>
    <property type="match status" value="1"/>
</dbReference>
<dbReference type="eggNOG" id="KOG2614">
    <property type="taxonomic scope" value="Eukaryota"/>
</dbReference>
<evidence type="ECO:0000256" key="2">
    <source>
        <dbReference type="ARBA" id="ARBA00022630"/>
    </source>
</evidence>
<dbReference type="Pfam" id="PF01494">
    <property type="entry name" value="FAD_binding_3"/>
    <property type="match status" value="1"/>
</dbReference>
<reference evidence="7 8" key="1">
    <citation type="journal article" date="2010" name="Nature">
        <title>Perigord black truffle genome uncovers evolutionary origins and mechanisms of symbiosis.</title>
        <authorList>
            <person name="Martin F."/>
            <person name="Kohler A."/>
            <person name="Murat C."/>
            <person name="Balestrini R."/>
            <person name="Coutinho P.M."/>
            <person name="Jaillon O."/>
            <person name="Montanini B."/>
            <person name="Morin E."/>
            <person name="Noel B."/>
            <person name="Percudani R."/>
            <person name="Porcel B."/>
            <person name="Rubini A."/>
            <person name="Amicucci A."/>
            <person name="Amselem J."/>
            <person name="Anthouard V."/>
            <person name="Arcioni S."/>
            <person name="Artiguenave F."/>
            <person name="Aury J.M."/>
            <person name="Ballario P."/>
            <person name="Bolchi A."/>
            <person name="Brenna A."/>
            <person name="Brun A."/>
            <person name="Buee M."/>
            <person name="Cantarel B."/>
            <person name="Chevalier G."/>
            <person name="Couloux A."/>
            <person name="Da Silva C."/>
            <person name="Denoeud F."/>
            <person name="Duplessis S."/>
            <person name="Ghignone S."/>
            <person name="Hilselberger B."/>
            <person name="Iotti M."/>
            <person name="Marcais B."/>
            <person name="Mello A."/>
            <person name="Miranda M."/>
            <person name="Pacioni G."/>
            <person name="Quesneville H."/>
            <person name="Riccioni C."/>
            <person name="Ruotolo R."/>
            <person name="Splivallo R."/>
            <person name="Stocchi V."/>
            <person name="Tisserant E."/>
            <person name="Viscomi A.R."/>
            <person name="Zambonelli A."/>
            <person name="Zampieri E."/>
            <person name="Henrissat B."/>
            <person name="Lebrun M.H."/>
            <person name="Paolocci F."/>
            <person name="Bonfante P."/>
            <person name="Ottonello S."/>
            <person name="Wincker P."/>
        </authorList>
    </citation>
    <scope>NUCLEOTIDE SEQUENCE [LARGE SCALE GENOMIC DNA]</scope>
    <source>
        <strain evidence="7 8">Mel28</strain>
    </source>
</reference>
<dbReference type="OMA" id="DWTHPSG"/>
<evidence type="ECO:0000256" key="3">
    <source>
        <dbReference type="ARBA" id="ARBA00022827"/>
    </source>
</evidence>
<comment type="similarity">
    <text evidence="1">Belongs to the paxM FAD-dependent monooxygenase family.</text>
</comment>
<dbReference type="FunFam" id="3.50.50.60:FF:000115">
    <property type="entry name" value="Salicylate hydroxylase, putative"/>
    <property type="match status" value="1"/>
</dbReference>
<organism evidence="7 8">
    <name type="scientific">Tuber melanosporum (strain Mel28)</name>
    <name type="common">Perigord black truffle</name>
    <dbReference type="NCBI Taxonomy" id="656061"/>
    <lineage>
        <taxon>Eukaryota</taxon>
        <taxon>Fungi</taxon>
        <taxon>Dikarya</taxon>
        <taxon>Ascomycota</taxon>
        <taxon>Pezizomycotina</taxon>
        <taxon>Pezizomycetes</taxon>
        <taxon>Pezizales</taxon>
        <taxon>Tuberaceae</taxon>
        <taxon>Tuber</taxon>
    </lineage>
</organism>
<dbReference type="InterPro" id="IPR050493">
    <property type="entry name" value="FAD-dep_Monooxygenase_BioMet"/>
</dbReference>
<sequence length="444" mass="48939">MGRACIRLNVIVVGAGLGGLGAAIAISLAGHRVTVLEASPTAGEIGAGIQIHPNASKILTAWGMREALLQYATLPKQVNMIGWKGNHISHMNFAEHAKRYNSPFWDFHRASLHKCLLDRAVELGSKVLMNSRVDHVEFGQLGGACTVLLHNGRRLSADLVVGADGINSVMRERLVGRPDKPTPTGDLAYRLLIKTKDMMEDPELRGFVTDPQVNYWMGPDAHAVNYVLKGGEEFNMVLLVPDDIPEGGATTVEGNVDEMRAIYKDWDPRIGKLLALCESVYKWKLCIREELPNWSHPSGTFTLLGDSAHATLPYLASGAGMSLEDAAVLGECLSRISSKSDIPLALSVYEKCRKKRTTRIVQRGNFQQYLYHLHDGPEQQERDAKMRMVPTPPGECLPWRDPGFAPWLLGYEGLKDVEACWPKDMEGGRGGIRERGDGEIRAKL</sequence>
<gene>
    <name evidence="7" type="ORF">GSTUM_00007846001</name>
</gene>
<dbReference type="HOGENOM" id="CLU_009665_19_3_1"/>
<keyword evidence="2" id="KW-0285">Flavoprotein</keyword>
<keyword evidence="8" id="KW-1185">Reference proteome</keyword>
<evidence type="ECO:0000313" key="7">
    <source>
        <dbReference type="EMBL" id="CAZ83953.1"/>
    </source>
</evidence>
<dbReference type="AlphaFoldDB" id="D5GHG0"/>
<dbReference type="Proteomes" id="UP000006911">
    <property type="component" value="Unassembled WGS sequence"/>
</dbReference>
<evidence type="ECO:0000256" key="1">
    <source>
        <dbReference type="ARBA" id="ARBA00007992"/>
    </source>
</evidence>
<keyword evidence="3" id="KW-0274">FAD</keyword>
<keyword evidence="4" id="KW-0560">Oxidoreductase</keyword>
<dbReference type="PANTHER" id="PTHR13789:SF242">
    <property type="entry name" value="FAD-BINDING DOMAIN-CONTAINING PROTEIN"/>
    <property type="match status" value="1"/>
</dbReference>
<dbReference type="PRINTS" id="PR00420">
    <property type="entry name" value="RNGMNOXGNASE"/>
</dbReference>
<name>D5GHG0_TUBMM</name>
<dbReference type="PANTHER" id="PTHR13789">
    <property type="entry name" value="MONOOXYGENASE"/>
    <property type="match status" value="1"/>
</dbReference>
<dbReference type="GO" id="GO:0071949">
    <property type="term" value="F:FAD binding"/>
    <property type="evidence" value="ECO:0007669"/>
    <property type="project" value="InterPro"/>
</dbReference>
<dbReference type="InterPro" id="IPR002938">
    <property type="entry name" value="FAD-bd"/>
</dbReference>
<evidence type="ECO:0000256" key="4">
    <source>
        <dbReference type="ARBA" id="ARBA00023002"/>
    </source>
</evidence>
<dbReference type="RefSeq" id="XP_002839762.1">
    <property type="nucleotide sequence ID" value="XM_002839716.1"/>
</dbReference>
<evidence type="ECO:0000259" key="6">
    <source>
        <dbReference type="Pfam" id="PF01494"/>
    </source>
</evidence>
<feature type="domain" description="FAD-binding" evidence="6">
    <location>
        <begin position="8"/>
        <end position="363"/>
    </location>
</feature>
<dbReference type="InParanoid" id="D5GHG0"/>